<proteinExistence type="predicted"/>
<protein>
    <recommendedName>
        <fullName evidence="1">RNA helicase</fullName>
        <ecNumber evidence="1">3.6.4.13</ecNumber>
    </recommendedName>
</protein>
<evidence type="ECO:0000259" key="6">
    <source>
        <dbReference type="PROSITE" id="PS51192"/>
    </source>
</evidence>
<gene>
    <name evidence="8" type="ORF">NSCI0253_LOCUS20796</name>
</gene>
<evidence type="ECO:0000256" key="5">
    <source>
        <dbReference type="ARBA" id="ARBA00022840"/>
    </source>
</evidence>
<keyword evidence="5" id="KW-0067">ATP-binding</keyword>
<dbReference type="EC" id="3.6.4.13" evidence="1"/>
<dbReference type="GO" id="GO:0003676">
    <property type="term" value="F:nucleic acid binding"/>
    <property type="evidence" value="ECO:0007669"/>
    <property type="project" value="InterPro"/>
</dbReference>
<feature type="domain" description="Helicase ATP-binding" evidence="6">
    <location>
        <begin position="115"/>
        <end position="300"/>
    </location>
</feature>
<name>A0A7S1A930_NOCSC</name>
<dbReference type="InterPro" id="IPR014001">
    <property type="entry name" value="Helicase_ATP-bd"/>
</dbReference>
<dbReference type="AlphaFoldDB" id="A0A7S1A930"/>
<dbReference type="InterPro" id="IPR001650">
    <property type="entry name" value="Helicase_C-like"/>
</dbReference>
<dbReference type="GO" id="GO:0003724">
    <property type="term" value="F:RNA helicase activity"/>
    <property type="evidence" value="ECO:0007669"/>
    <property type="project" value="UniProtKB-EC"/>
</dbReference>
<dbReference type="GO" id="GO:0005524">
    <property type="term" value="F:ATP binding"/>
    <property type="evidence" value="ECO:0007669"/>
    <property type="project" value="UniProtKB-KW"/>
</dbReference>
<evidence type="ECO:0000313" key="8">
    <source>
        <dbReference type="EMBL" id="CAD8846446.1"/>
    </source>
</evidence>
<dbReference type="Pfam" id="PF00270">
    <property type="entry name" value="DEAD"/>
    <property type="match status" value="1"/>
</dbReference>
<dbReference type="InterPro" id="IPR027417">
    <property type="entry name" value="P-loop_NTPase"/>
</dbReference>
<accession>A0A7S1A930</accession>
<feature type="domain" description="Helicase C-terminal" evidence="7">
    <location>
        <begin position="329"/>
        <end position="496"/>
    </location>
</feature>
<keyword evidence="4" id="KW-0347">Helicase</keyword>
<dbReference type="Gene3D" id="3.40.50.300">
    <property type="entry name" value="P-loop containing nucleotide triphosphate hydrolases"/>
    <property type="match status" value="2"/>
</dbReference>
<dbReference type="SMART" id="SM00487">
    <property type="entry name" value="DEXDc"/>
    <property type="match status" value="1"/>
</dbReference>
<evidence type="ECO:0000259" key="7">
    <source>
        <dbReference type="PROSITE" id="PS51194"/>
    </source>
</evidence>
<dbReference type="InterPro" id="IPR044742">
    <property type="entry name" value="DEAD/DEAH_RhlB"/>
</dbReference>
<dbReference type="GO" id="GO:0016787">
    <property type="term" value="F:hydrolase activity"/>
    <property type="evidence" value="ECO:0007669"/>
    <property type="project" value="UniProtKB-KW"/>
</dbReference>
<keyword evidence="3" id="KW-0378">Hydrolase</keyword>
<reference evidence="8" key="1">
    <citation type="submission" date="2021-01" db="EMBL/GenBank/DDBJ databases">
        <authorList>
            <person name="Corre E."/>
            <person name="Pelletier E."/>
            <person name="Niang G."/>
            <person name="Scheremetjew M."/>
            <person name="Finn R."/>
            <person name="Kale V."/>
            <person name="Holt S."/>
            <person name="Cochrane G."/>
            <person name="Meng A."/>
            <person name="Brown T."/>
            <person name="Cohen L."/>
        </authorList>
    </citation>
    <scope>NUCLEOTIDE SEQUENCE</scope>
</reference>
<dbReference type="InterPro" id="IPR011545">
    <property type="entry name" value="DEAD/DEAH_box_helicase_dom"/>
</dbReference>
<dbReference type="PROSITE" id="PS51192">
    <property type="entry name" value="HELICASE_ATP_BIND_1"/>
    <property type="match status" value="1"/>
</dbReference>
<dbReference type="EMBL" id="HBFQ01029496">
    <property type="protein sequence ID" value="CAD8846446.1"/>
    <property type="molecule type" value="Transcribed_RNA"/>
</dbReference>
<evidence type="ECO:0000256" key="4">
    <source>
        <dbReference type="ARBA" id="ARBA00022806"/>
    </source>
</evidence>
<dbReference type="PANTHER" id="PTHR47958">
    <property type="entry name" value="ATP-DEPENDENT RNA HELICASE DBP3"/>
    <property type="match status" value="1"/>
</dbReference>
<dbReference type="Pfam" id="PF00271">
    <property type="entry name" value="Helicase_C"/>
    <property type="match status" value="1"/>
</dbReference>
<dbReference type="PROSITE" id="PS51194">
    <property type="entry name" value="HELICASE_CTER"/>
    <property type="match status" value="1"/>
</dbReference>
<sequence length="645" mass="71874">MAEAAAPTPVACDALSVPLLHKDFYLKHPERSLQTQEYCWGNLEEAHPVLRARSADDVATYRRENGLRVETLRGRAAPKPVQSFKETSFPFFVEELAYELFTTEAVPFPIQAQSWPCALSGMDVIGVAPTGSGKTLAFLLPALVHVMAQPELTAGEGPIALFLEPTRELVQQTFKVAERFCERTAGDDKLRVRLAFGGVDPTLQLPCQDGPDKGRWPEFLVSTPGRFLDLVKRWQLSAERLSYVVLDEADLMLSPGTWLPMIRNLLSLVRPDRQLLLFSATWPDEADVAAKELCGDELIRVRVDPPVPPIPQSVYLFHHVDDVQAEALRLEALIDWLRNDLREDEALLVMCMTKETARQLSRDGEVVEAVGGEDKVVVLDAGLAADERQEAYWSFVQGRSRVMFTTFALGSRGLDYADPSLAAVEATPLSLVVLLFDFPRTIRDYAHCIGRTARPGQLSGRAVSFLPEMRFWIARELVALMENSGQQVPGELRSLVDDDKLFVAGCRNAMLKVQAGEPPAPVDAPGCAGLTASYTAAGLWTLPASVPSYRRKLLHWLADEVGVPHVSTREDPHRTLHIARSREILPDKFFVEGEEVWVARKMGEDELRARVVDPKIKRPWRTVRLRFEGGAEHFVSVDLTRPCTS</sequence>
<organism evidence="8">
    <name type="scientific">Noctiluca scintillans</name>
    <name type="common">Sea sparkle</name>
    <name type="synonym">Red tide dinoflagellate</name>
    <dbReference type="NCBI Taxonomy" id="2966"/>
    <lineage>
        <taxon>Eukaryota</taxon>
        <taxon>Sar</taxon>
        <taxon>Alveolata</taxon>
        <taxon>Dinophyceae</taxon>
        <taxon>Noctilucales</taxon>
        <taxon>Noctilucaceae</taxon>
        <taxon>Noctiluca</taxon>
    </lineage>
</organism>
<evidence type="ECO:0000256" key="1">
    <source>
        <dbReference type="ARBA" id="ARBA00012552"/>
    </source>
</evidence>
<evidence type="ECO:0000256" key="2">
    <source>
        <dbReference type="ARBA" id="ARBA00022741"/>
    </source>
</evidence>
<keyword evidence="2" id="KW-0547">Nucleotide-binding</keyword>
<dbReference type="CDD" id="cd00268">
    <property type="entry name" value="DEADc"/>
    <property type="match status" value="1"/>
</dbReference>
<evidence type="ECO:0000256" key="3">
    <source>
        <dbReference type="ARBA" id="ARBA00022801"/>
    </source>
</evidence>
<dbReference type="SUPFAM" id="SSF52540">
    <property type="entry name" value="P-loop containing nucleoside triphosphate hydrolases"/>
    <property type="match status" value="2"/>
</dbReference>